<organism evidence="9 10">
    <name type="scientific">Ferroacidibacillus organovorans</name>
    <dbReference type="NCBI Taxonomy" id="1765683"/>
    <lineage>
        <taxon>Bacteria</taxon>
        <taxon>Bacillati</taxon>
        <taxon>Bacillota</taxon>
        <taxon>Bacilli</taxon>
        <taxon>Bacillales</taxon>
        <taxon>Alicyclobacillaceae</taxon>
        <taxon>Ferroacidibacillus</taxon>
    </lineage>
</organism>
<keyword evidence="6" id="KW-0694">RNA-binding</keyword>
<dbReference type="Gene3D" id="3.30.920.30">
    <property type="entry name" value="Hypothetical protein"/>
    <property type="match status" value="1"/>
</dbReference>
<dbReference type="Proteomes" id="UP000053557">
    <property type="component" value="Unassembled WGS sequence"/>
</dbReference>
<protein>
    <recommendedName>
        <fullName evidence="11">Addiction module toxin, HicA family</fullName>
    </recommendedName>
</protein>
<evidence type="ECO:0000256" key="6">
    <source>
        <dbReference type="ARBA" id="ARBA00022884"/>
    </source>
</evidence>
<name>A0A101XRK4_9BACL</name>
<dbReference type="RefSeq" id="WP_067714067.1">
    <property type="nucleotide sequence ID" value="NZ_LPVJ01000019.1"/>
</dbReference>
<evidence type="ECO:0000313" key="9">
    <source>
        <dbReference type="EMBL" id="KUO96254.1"/>
    </source>
</evidence>
<dbReference type="Pfam" id="PF07927">
    <property type="entry name" value="HicA_toxin"/>
    <property type="match status" value="1"/>
</dbReference>
<evidence type="ECO:0000313" key="10">
    <source>
        <dbReference type="Proteomes" id="UP000053557"/>
    </source>
</evidence>
<evidence type="ECO:0000313" key="8">
    <source>
        <dbReference type="EMBL" id="KUO95209.1"/>
    </source>
</evidence>
<dbReference type="OrthoDB" id="121656at2"/>
<evidence type="ECO:0000256" key="1">
    <source>
        <dbReference type="ARBA" id="ARBA00006620"/>
    </source>
</evidence>
<evidence type="ECO:0008006" key="11">
    <source>
        <dbReference type="Google" id="ProtNLM"/>
    </source>
</evidence>
<comment type="caution">
    <text evidence="9">The sequence shown here is derived from an EMBL/GenBank/DDBJ whole genome shotgun (WGS) entry which is preliminary data.</text>
</comment>
<evidence type="ECO:0000256" key="4">
    <source>
        <dbReference type="ARBA" id="ARBA00022759"/>
    </source>
</evidence>
<proteinExistence type="inferred from homology"/>
<keyword evidence="2" id="KW-1277">Toxin-antitoxin system</keyword>
<keyword evidence="10" id="KW-1185">Reference proteome</keyword>
<dbReference type="SUPFAM" id="SSF54786">
    <property type="entry name" value="YcfA/nrd intein domain"/>
    <property type="match status" value="1"/>
</dbReference>
<keyword evidence="4" id="KW-0255">Endonuclease</keyword>
<comment type="similarity">
    <text evidence="1">Belongs to the HicA mRNA interferase family.</text>
</comment>
<sequence>MPRLPVVSGLQMIQALEQFGWSRRRQKGSHVILTKQGHMMTVAVPLHDELDKGTLKGILRDADMKVDDLLRLLNG</sequence>
<dbReference type="EMBL" id="LPVJ01000019">
    <property type="protein sequence ID" value="KUO96254.1"/>
    <property type="molecule type" value="Genomic_DNA"/>
</dbReference>
<dbReference type="AlphaFoldDB" id="A0A101XRK4"/>
<dbReference type="GO" id="GO:0003729">
    <property type="term" value="F:mRNA binding"/>
    <property type="evidence" value="ECO:0007669"/>
    <property type="project" value="InterPro"/>
</dbReference>
<evidence type="ECO:0000256" key="7">
    <source>
        <dbReference type="ARBA" id="ARBA00023016"/>
    </source>
</evidence>
<keyword evidence="3" id="KW-0540">Nuclease</keyword>
<gene>
    <name evidence="9" type="ORF">ATW55_03270</name>
    <name evidence="8" type="ORF">ATW55_15380</name>
</gene>
<accession>A0A101XRK4</accession>
<keyword evidence="5" id="KW-0378">Hydrolase</keyword>
<evidence type="ECO:0000256" key="2">
    <source>
        <dbReference type="ARBA" id="ARBA00022649"/>
    </source>
</evidence>
<dbReference type="GO" id="GO:0016787">
    <property type="term" value="F:hydrolase activity"/>
    <property type="evidence" value="ECO:0007669"/>
    <property type="project" value="UniProtKB-KW"/>
</dbReference>
<dbReference type="InterPro" id="IPR012933">
    <property type="entry name" value="HicA_mRNA_interferase"/>
</dbReference>
<keyword evidence="7" id="KW-0346">Stress response</keyword>
<reference evidence="9 10" key="1">
    <citation type="submission" date="2015-12" db="EMBL/GenBank/DDBJ databases">
        <title>Draft genome sequence of Acidibacillus ferrooxidans ITV001, isolated from a chalcopyrite acid mine drainage site in Brazil.</title>
        <authorList>
            <person name="Dall'Agnol H."/>
            <person name="Nancucheo I."/>
            <person name="Johnson B."/>
            <person name="Oliveira R."/>
            <person name="Leite L."/>
            <person name="Pylro V."/>
            <person name="Nunes G.L."/>
            <person name="Tzotzos G."/>
            <person name="Fernandes G.R."/>
            <person name="Dutra J."/>
            <person name="Orellana S.C."/>
            <person name="Oliveira G."/>
        </authorList>
    </citation>
    <scope>NUCLEOTIDE SEQUENCE [LARGE SCALE GENOMIC DNA]</scope>
    <source>
        <strain evidence="9">ITV001</strain>
        <strain evidence="10">ITV01</strain>
    </source>
</reference>
<dbReference type="GO" id="GO:0004519">
    <property type="term" value="F:endonuclease activity"/>
    <property type="evidence" value="ECO:0007669"/>
    <property type="project" value="UniProtKB-KW"/>
</dbReference>
<evidence type="ECO:0000256" key="3">
    <source>
        <dbReference type="ARBA" id="ARBA00022722"/>
    </source>
</evidence>
<dbReference type="EMBL" id="LPVJ01000055">
    <property type="protein sequence ID" value="KUO95209.1"/>
    <property type="molecule type" value="Genomic_DNA"/>
</dbReference>
<evidence type="ECO:0000256" key="5">
    <source>
        <dbReference type="ARBA" id="ARBA00022801"/>
    </source>
</evidence>
<dbReference type="InterPro" id="IPR038570">
    <property type="entry name" value="HicA_sf"/>
</dbReference>